<feature type="DNA-binding region" description="H-T-H motif" evidence="4">
    <location>
        <begin position="31"/>
        <end position="50"/>
    </location>
</feature>
<dbReference type="EMBL" id="BAAAMR010000023">
    <property type="protein sequence ID" value="GAA2136084.1"/>
    <property type="molecule type" value="Genomic_DNA"/>
</dbReference>
<reference evidence="6 7" key="1">
    <citation type="journal article" date="2019" name="Int. J. Syst. Evol. Microbiol.">
        <title>The Global Catalogue of Microorganisms (GCM) 10K type strain sequencing project: providing services to taxonomists for standard genome sequencing and annotation.</title>
        <authorList>
            <consortium name="The Broad Institute Genomics Platform"/>
            <consortium name="The Broad Institute Genome Sequencing Center for Infectious Disease"/>
            <person name="Wu L."/>
            <person name="Ma J."/>
        </authorList>
    </citation>
    <scope>NUCLEOTIDE SEQUENCE [LARGE SCALE GENOMIC DNA]</scope>
    <source>
        <strain evidence="6 7">JCM 13850</strain>
    </source>
</reference>
<dbReference type="RefSeq" id="WP_344266881.1">
    <property type="nucleotide sequence ID" value="NZ_BAAAMR010000023.1"/>
</dbReference>
<dbReference type="InterPro" id="IPR001647">
    <property type="entry name" value="HTH_TetR"/>
</dbReference>
<protein>
    <recommendedName>
        <fullName evidence="5">HTH tetR-type domain-containing protein</fullName>
    </recommendedName>
</protein>
<keyword evidence="3" id="KW-0804">Transcription</keyword>
<evidence type="ECO:0000256" key="4">
    <source>
        <dbReference type="PROSITE-ProRule" id="PRU00335"/>
    </source>
</evidence>
<organism evidence="6 7">
    <name type="scientific">Actinomadura napierensis</name>
    <dbReference type="NCBI Taxonomy" id="267854"/>
    <lineage>
        <taxon>Bacteria</taxon>
        <taxon>Bacillati</taxon>
        <taxon>Actinomycetota</taxon>
        <taxon>Actinomycetes</taxon>
        <taxon>Streptosporangiales</taxon>
        <taxon>Thermomonosporaceae</taxon>
        <taxon>Actinomadura</taxon>
    </lineage>
</organism>
<proteinExistence type="predicted"/>
<evidence type="ECO:0000313" key="6">
    <source>
        <dbReference type="EMBL" id="GAA2136084.1"/>
    </source>
</evidence>
<accession>A0ABN2Z362</accession>
<dbReference type="SUPFAM" id="SSF46689">
    <property type="entry name" value="Homeodomain-like"/>
    <property type="match status" value="1"/>
</dbReference>
<name>A0ABN2Z362_9ACTN</name>
<evidence type="ECO:0000313" key="7">
    <source>
        <dbReference type="Proteomes" id="UP001501020"/>
    </source>
</evidence>
<dbReference type="PROSITE" id="PS50977">
    <property type="entry name" value="HTH_TETR_2"/>
    <property type="match status" value="1"/>
</dbReference>
<evidence type="ECO:0000256" key="1">
    <source>
        <dbReference type="ARBA" id="ARBA00023015"/>
    </source>
</evidence>
<keyword evidence="7" id="KW-1185">Reference proteome</keyword>
<dbReference type="PANTHER" id="PTHR30055:SF234">
    <property type="entry name" value="HTH-TYPE TRANSCRIPTIONAL REGULATOR BETI"/>
    <property type="match status" value="1"/>
</dbReference>
<gene>
    <name evidence="6" type="ORF">GCM10009727_30650</name>
</gene>
<dbReference type="Gene3D" id="1.10.357.10">
    <property type="entry name" value="Tetracycline Repressor, domain 2"/>
    <property type="match status" value="1"/>
</dbReference>
<dbReference type="InterPro" id="IPR009057">
    <property type="entry name" value="Homeodomain-like_sf"/>
</dbReference>
<dbReference type="Pfam" id="PF00440">
    <property type="entry name" value="TetR_N"/>
    <property type="match status" value="1"/>
</dbReference>
<evidence type="ECO:0000256" key="3">
    <source>
        <dbReference type="ARBA" id="ARBA00023163"/>
    </source>
</evidence>
<evidence type="ECO:0000259" key="5">
    <source>
        <dbReference type="PROSITE" id="PS50977"/>
    </source>
</evidence>
<sequence>MGRPSLVAERREQILRAAARSVARHGLAGSTQERIAAAAGMSRSHVRHYVGNRDELVDALWDHVITPYFASMREALNDREPAARLPALVDYLFGPQMARNEDDLVIEALISGAMHDVRLRGRIYDSYSRLEREIGETIRAAVPGCGSAESLQLAYALICMAFGHSTLAPLPFPATRQAGMKALAAQMLAALEAAHAAPPSDAGAGASR</sequence>
<feature type="domain" description="HTH tetR-type" evidence="5">
    <location>
        <begin position="8"/>
        <end position="68"/>
    </location>
</feature>
<keyword evidence="1" id="KW-0805">Transcription regulation</keyword>
<dbReference type="InterPro" id="IPR050109">
    <property type="entry name" value="HTH-type_TetR-like_transc_reg"/>
</dbReference>
<comment type="caution">
    <text evidence="6">The sequence shown here is derived from an EMBL/GenBank/DDBJ whole genome shotgun (WGS) entry which is preliminary data.</text>
</comment>
<evidence type="ECO:0000256" key="2">
    <source>
        <dbReference type="ARBA" id="ARBA00023125"/>
    </source>
</evidence>
<keyword evidence="2 4" id="KW-0238">DNA-binding</keyword>
<dbReference type="PANTHER" id="PTHR30055">
    <property type="entry name" value="HTH-TYPE TRANSCRIPTIONAL REGULATOR RUTR"/>
    <property type="match status" value="1"/>
</dbReference>
<dbReference type="Proteomes" id="UP001501020">
    <property type="component" value="Unassembled WGS sequence"/>
</dbReference>